<gene>
    <name evidence="1" type="ORF">Sradi_4134600</name>
</gene>
<reference evidence="1" key="2">
    <citation type="journal article" date="2024" name="Plant">
        <title>Genomic evolution and insights into agronomic trait innovations of Sesamum species.</title>
        <authorList>
            <person name="Miao H."/>
            <person name="Wang L."/>
            <person name="Qu L."/>
            <person name="Liu H."/>
            <person name="Sun Y."/>
            <person name="Le M."/>
            <person name="Wang Q."/>
            <person name="Wei S."/>
            <person name="Zheng Y."/>
            <person name="Lin W."/>
            <person name="Duan Y."/>
            <person name="Cao H."/>
            <person name="Xiong S."/>
            <person name="Wang X."/>
            <person name="Wei L."/>
            <person name="Li C."/>
            <person name="Ma Q."/>
            <person name="Ju M."/>
            <person name="Zhao R."/>
            <person name="Li G."/>
            <person name="Mu C."/>
            <person name="Tian Q."/>
            <person name="Mei H."/>
            <person name="Zhang T."/>
            <person name="Gao T."/>
            <person name="Zhang H."/>
        </authorList>
    </citation>
    <scope>NUCLEOTIDE SEQUENCE</scope>
    <source>
        <strain evidence="1">G02</strain>
    </source>
</reference>
<organism evidence="1">
    <name type="scientific">Sesamum radiatum</name>
    <name type="common">Black benniseed</name>
    <dbReference type="NCBI Taxonomy" id="300843"/>
    <lineage>
        <taxon>Eukaryota</taxon>
        <taxon>Viridiplantae</taxon>
        <taxon>Streptophyta</taxon>
        <taxon>Embryophyta</taxon>
        <taxon>Tracheophyta</taxon>
        <taxon>Spermatophyta</taxon>
        <taxon>Magnoliopsida</taxon>
        <taxon>eudicotyledons</taxon>
        <taxon>Gunneridae</taxon>
        <taxon>Pentapetalae</taxon>
        <taxon>asterids</taxon>
        <taxon>lamiids</taxon>
        <taxon>Lamiales</taxon>
        <taxon>Pedaliaceae</taxon>
        <taxon>Sesamum</taxon>
    </lineage>
</organism>
<proteinExistence type="predicted"/>
<dbReference type="EMBL" id="JACGWJ010000018">
    <property type="protein sequence ID" value="KAL0349854.1"/>
    <property type="molecule type" value="Genomic_DNA"/>
</dbReference>
<evidence type="ECO:0000313" key="1">
    <source>
        <dbReference type="EMBL" id="KAL0349854.1"/>
    </source>
</evidence>
<dbReference type="PANTHER" id="PTHR10775">
    <property type="entry name" value="OS08G0208400 PROTEIN"/>
    <property type="match status" value="1"/>
</dbReference>
<protein>
    <submittedName>
        <fullName evidence="1">Uncharacterized protein</fullName>
    </submittedName>
</protein>
<reference evidence="1" key="1">
    <citation type="submission" date="2020-06" db="EMBL/GenBank/DDBJ databases">
        <authorList>
            <person name="Li T."/>
            <person name="Hu X."/>
            <person name="Zhang T."/>
            <person name="Song X."/>
            <person name="Zhang H."/>
            <person name="Dai N."/>
            <person name="Sheng W."/>
            <person name="Hou X."/>
            <person name="Wei L."/>
        </authorList>
    </citation>
    <scope>NUCLEOTIDE SEQUENCE</scope>
    <source>
        <strain evidence="1">G02</strain>
        <tissue evidence="1">Leaf</tissue>
    </source>
</reference>
<dbReference type="PANTHER" id="PTHR10775:SF182">
    <property type="entry name" value="TRANSPOSON, EN_SPM-LIKE, TRANSPOSASE-ASSOCIATED DOMAIN PROTEIN-RELATED"/>
    <property type="match status" value="1"/>
</dbReference>
<accession>A0AAW2P4L3</accession>
<dbReference type="AlphaFoldDB" id="A0AAW2P4L3"/>
<comment type="caution">
    <text evidence="1">The sequence shown here is derived from an EMBL/GenBank/DDBJ whole genome shotgun (WGS) entry which is preliminary data.</text>
</comment>
<sequence length="118" mass="14053">MGEQFHNWVEEFSLAVKVSLSPPDDYDSEHKWVKKSISLELEYWSMHLIRHNLDVMHIEKTVFDNISNTVIVIKKKMKDNLSAWRDLKIICTLELEWTNVMSKAVYTLTKKQKRKICE</sequence>
<name>A0AAW2P4L3_SESRA</name>